<dbReference type="InterPro" id="IPR020843">
    <property type="entry name" value="ER"/>
</dbReference>
<feature type="active site" description="Proton donor; for dehydratase activity" evidence="5">
    <location>
        <position position="1094"/>
    </location>
</feature>
<dbReference type="SUPFAM" id="SSF55048">
    <property type="entry name" value="Probable ACP-binding domain of malonyl-CoA ACP transacylase"/>
    <property type="match status" value="1"/>
</dbReference>
<dbReference type="Gene3D" id="1.10.1200.10">
    <property type="entry name" value="ACP-like"/>
    <property type="match status" value="1"/>
</dbReference>
<dbReference type="PROSITE" id="PS50075">
    <property type="entry name" value="CARRIER"/>
    <property type="match status" value="1"/>
</dbReference>
<dbReference type="InterPro" id="IPR036736">
    <property type="entry name" value="ACP-like_sf"/>
</dbReference>
<dbReference type="InterPro" id="IPR036291">
    <property type="entry name" value="NAD(P)-bd_dom_sf"/>
</dbReference>
<dbReference type="Pfam" id="PF02801">
    <property type="entry name" value="Ketoacyl-synt_C"/>
    <property type="match status" value="1"/>
</dbReference>
<dbReference type="CDD" id="cd05195">
    <property type="entry name" value="enoyl_red"/>
    <property type="match status" value="1"/>
</dbReference>
<feature type="region of interest" description="Disordered" evidence="6">
    <location>
        <begin position="1012"/>
        <end position="1038"/>
    </location>
</feature>
<protein>
    <submittedName>
        <fullName evidence="10">Polyketide synthase</fullName>
    </submittedName>
</protein>
<evidence type="ECO:0000259" key="7">
    <source>
        <dbReference type="PROSITE" id="PS50075"/>
    </source>
</evidence>
<dbReference type="InterPro" id="IPR009081">
    <property type="entry name" value="PP-bd_ACP"/>
</dbReference>
<dbReference type="PROSITE" id="PS52004">
    <property type="entry name" value="KS3_2"/>
    <property type="match status" value="1"/>
</dbReference>
<dbReference type="Gene3D" id="3.10.129.110">
    <property type="entry name" value="Polyketide synthase dehydratase"/>
    <property type="match status" value="1"/>
</dbReference>
<dbReference type="InterPro" id="IPR049900">
    <property type="entry name" value="PKS_mFAS_DH"/>
</dbReference>
<dbReference type="InterPro" id="IPR057326">
    <property type="entry name" value="KR_dom"/>
</dbReference>
<feature type="domain" description="Carrier" evidence="7">
    <location>
        <begin position="2339"/>
        <end position="2416"/>
    </location>
</feature>
<feature type="domain" description="PKS/mFAS DH" evidence="9">
    <location>
        <begin position="892"/>
        <end position="1178"/>
    </location>
</feature>
<dbReference type="SUPFAM" id="SSF51735">
    <property type="entry name" value="NAD(P)-binding Rossmann-fold domains"/>
    <property type="match status" value="3"/>
</dbReference>
<gene>
    <name evidence="10" type="ORF">HJG40_08550</name>
</gene>
<dbReference type="SMART" id="SM00825">
    <property type="entry name" value="PKS_KS"/>
    <property type="match status" value="1"/>
</dbReference>
<dbReference type="InterPro" id="IPR018201">
    <property type="entry name" value="Ketoacyl_synth_AS"/>
</dbReference>
<dbReference type="InterPro" id="IPR020807">
    <property type="entry name" value="PKS_DH"/>
</dbReference>
<dbReference type="Pfam" id="PF14765">
    <property type="entry name" value="PS-DH"/>
    <property type="match status" value="1"/>
</dbReference>
<sequence>MKKVAIIGYASRLPQCQEKDSFWQHLLMGDDLITQVAEDRWAQDDLQHPQRSHPGTSVTFAAGSLGEVSGFDAGFFRISPREAAAIDPQQRLLLEMSWEAFAHAGIRPEHLRGSRCGVFIGLASTDYASRLADDLAAVDANTATGSTASIAANRLSYFYDLRGPSFVVDTACSSTLVAFHQACQSILQGESDLALTGAISLHLHPYGFLIFSKASMLSKRGRCRPFDASADGYVRSEGGGLFILKDYAQARRDGDRILAVVAHSAINTDGHKSGLTIPSVGAQQSLLEQAYAAAGIDPRQLDYLEAHGTGTPVGDPVEVEAIGRALGIHREANQPLPIGSVKSNIGHLETASGIPGLLKSILVLQNRLIPPTIGIETLNLRLALDDYHLEVVQGMRPLRAEGSLLVGVNSFGFGGANAHIILESAEAPRRRRSPRWQNSAEGRKPLCLSAATPSALQAVVHNFADRLATADPDTRYAALYQANFRRAWLAHRVIFWLNPQEDMTAQLHAFADGQGDSVAVQAMEKIHGPVFVYSGNGSQWAGMGQALLQDPVFASAIAEVDCHFAPLAGYTLHDELAGCLGDDRYIATEQAQPALFALQVGITAMLRAEGIVAAAVAGHSVGEVAAAWACGALTLAEAVLVIYERSRLQGQSRGQGQMTAVALSADALLPHLHDWGLDQSISIAAWNSLRGSTVVGSRAALGELEKKLRTQGVGHKRLDIDYPFHSACMDPLQAELMEVLQDLKPQATQIPFVSAVSGTVLAGEALNADYWWRNIRQPVRFQQAADVALEQGNLFVEIGGHAVLRGYLQEAITAGGQEGRVIPTLRRNENHPQAIRQTLAALWLAGIEPDWKPYFPLRSNLVDLPDYPWEREKHWHKTTPESAGTLYRYAVHPLLGHPVAGHPDEWEQSLDTARQAFLADHQVGDGVVFPGAGFVELALAAAREKLTERQDTQAWTVEELDILLPLLLDSARSKIVRVELQDDGHFQIRSRKQMENNWVVHAKGRVRLGATQGMTERSLQSSGTTPAPTGMPGAPADFQGETHYARCQAVGLHYGPVFQTVTQGWLQGTTIHGQLQLSDSAMSDAYLLHPALLDGAMQLFVDFLAQSPVPAGWAYVPVRFANLSVFVPGTQTLRVVVDVLRHSPQSLLARLSFWGEAGELVACCDTLRLRRVRLQKPEREKLRYVQSVLRPQPRPEHQHFVVELDQPRIRSIFAEHQAGQPALQRYVQEYSPLIHTLLQTYTAESAGRNDPEVAARDIWQMLLQDYPEFFPITLAVGRYGLGTRGEAGDHAPDGSLSTDLMPVLMDTLSPTLVLCLQELQNQCLQQLSAAQTLNFMEICSGEPEALAHWAENTDPRISLWRAYDPEDAQTQQDKPWQSVQITTNPSAAMHLIWLRLDAAMSEQHWQMLEFAERCLVPGGLLLVQGVEPENWWSEVDPAASTFSSRTRIQDWLEQRSISLSLALTSNEAAGAYSFIARKSPEQPGMSEQIRTEPAATVMLCSSPDHNRIESVAARLLENALTAQGLECQHFSWLVESTPPPSATSAASAEAKPIAGMIFLPDFADREDLAEAGQSAATRLRMECKRLQQAGLWCLRQDPVIPLLLLSDGGLGGTAAATAFSATHSLGQAGLCGFARSLQNEWPELKLRIVDWGQGSPETVQMVVAEYLSPGPETELLLDVQGGRYILQVQEGTVADLGTAGHDHPQIIQPPKSQPLKIQQLQFSLPGQLRHLQWVDVPERTPEAHEVEIAVDSTGLNFRDVMYALGLLADEALENGFSGPTLGLEFAGRIQQIGAAVTQWQVGDAVLGFAPASFSTRLMTSEQAITRIPEGMSMRAAATIPTVFLTAWYALHTLAQLQPGEKVLIHGAAGGVGIAAIQIAQHLGAEIYATAGSPQKRDFLRLLGVQHIYDSRSLDFADAILADTQGEGIDVLLNSLYGEAVLRNLQILKPFGRFLELGKRDFYENNAIGLRPFRNNLSYFGIDADQLLKGRPQLTQTLFTEIMSRFEAGDFFPLPATHFPAARVTDAFRHMQQARQIGKVVVEMAAPYLPHAPRSEAILRIQLNGEAAYLVTGGLGGFGLATAQRLAERGAKKLVLVSRSGQPESAADLILNDLRSQGVQVHTWSCDVREVSQVQALIQRITREVGPLHGIIHAAAVIEDALAQNLGAELMDKVIQPKVAGAWNLHQASLHQPLDFFVLYSSMTTVLGNPGQAHYVAANSWMEAFAQWRRQQGLAALAILWGAIADVGYLTRHEKTRDLLQQRLGGAALTASTALDVLETMIVSDAHGWMVADLDWRALQRFLPVAASPRFAAVMPSGKAETTSSDEDLRSHLQSLPTAEAEQLLVDTVRREVAQILRLSADKITPDQNLSQLGLDSLMGVELALALEERLGVKLPAFLLSEGPTPLRLARRLVQSLSNDAEQQEVPGAASITREQLEAQHGVT</sequence>
<dbReference type="Pfam" id="PF21089">
    <property type="entry name" value="PKS_DH_N"/>
    <property type="match status" value="1"/>
</dbReference>
<dbReference type="InterPro" id="IPR016036">
    <property type="entry name" value="Malonyl_transacylase_ACP-bd"/>
</dbReference>
<dbReference type="PANTHER" id="PTHR43775:SF37">
    <property type="entry name" value="SI:DKEY-61P9.11"/>
    <property type="match status" value="1"/>
</dbReference>
<name>A0ABS5ZQ93_9PROT</name>
<dbReference type="InterPro" id="IPR014043">
    <property type="entry name" value="Acyl_transferase_dom"/>
</dbReference>
<dbReference type="SMART" id="SM00826">
    <property type="entry name" value="PKS_DH"/>
    <property type="match status" value="1"/>
</dbReference>
<dbReference type="Pfam" id="PF00698">
    <property type="entry name" value="Acyl_transf_1"/>
    <property type="match status" value="1"/>
</dbReference>
<dbReference type="InterPro" id="IPR020841">
    <property type="entry name" value="PKS_Beta-ketoAc_synthase_dom"/>
</dbReference>
<dbReference type="SUPFAM" id="SSF50129">
    <property type="entry name" value="GroES-like"/>
    <property type="match status" value="1"/>
</dbReference>
<dbReference type="InterPro" id="IPR032821">
    <property type="entry name" value="PKS_assoc"/>
</dbReference>
<proteinExistence type="predicted"/>
<dbReference type="RefSeq" id="WP_215863794.1">
    <property type="nucleotide sequence ID" value="NZ_JABELD010000062.1"/>
</dbReference>
<dbReference type="Pfam" id="PF00109">
    <property type="entry name" value="ketoacyl-synt"/>
    <property type="match status" value="1"/>
</dbReference>
<keyword evidence="4" id="KW-0511">Multifunctional enzyme</keyword>
<dbReference type="SUPFAM" id="SSF53901">
    <property type="entry name" value="Thiolase-like"/>
    <property type="match status" value="1"/>
</dbReference>
<dbReference type="InterPro" id="IPR014030">
    <property type="entry name" value="Ketoacyl_synth_N"/>
</dbReference>
<keyword evidence="3" id="KW-0808">Transferase</keyword>
<keyword evidence="1" id="KW-0596">Phosphopantetheine</keyword>
<evidence type="ECO:0000256" key="2">
    <source>
        <dbReference type="ARBA" id="ARBA00022553"/>
    </source>
</evidence>
<evidence type="ECO:0000259" key="8">
    <source>
        <dbReference type="PROSITE" id="PS52004"/>
    </source>
</evidence>
<feature type="compositionally biased region" description="Polar residues" evidence="6">
    <location>
        <begin position="1012"/>
        <end position="1022"/>
    </location>
</feature>
<dbReference type="PROSITE" id="PS00606">
    <property type="entry name" value="KS3_1"/>
    <property type="match status" value="1"/>
</dbReference>
<dbReference type="PROSITE" id="PS52019">
    <property type="entry name" value="PKS_MFAS_DH"/>
    <property type="match status" value="1"/>
</dbReference>
<dbReference type="InterPro" id="IPR016039">
    <property type="entry name" value="Thiolase-like"/>
</dbReference>
<feature type="region of interest" description="N-terminal hotdog fold" evidence="5">
    <location>
        <begin position="892"/>
        <end position="1013"/>
    </location>
</feature>
<dbReference type="SUPFAM" id="SSF47336">
    <property type="entry name" value="ACP-like"/>
    <property type="match status" value="1"/>
</dbReference>
<dbReference type="Pfam" id="PF16197">
    <property type="entry name" value="KAsynt_C_assoc"/>
    <property type="match status" value="1"/>
</dbReference>
<accession>A0ABS5ZQ93</accession>
<dbReference type="SMART" id="SM00823">
    <property type="entry name" value="PKS_PP"/>
    <property type="match status" value="1"/>
</dbReference>
<evidence type="ECO:0000313" key="10">
    <source>
        <dbReference type="EMBL" id="MBU2738834.1"/>
    </source>
</evidence>
<dbReference type="InterPro" id="IPR013154">
    <property type="entry name" value="ADH-like_N"/>
</dbReference>
<dbReference type="InterPro" id="IPR049552">
    <property type="entry name" value="PKS_DH_N"/>
</dbReference>
<feature type="active site" description="Proton acceptor; for dehydratase activity" evidence="5">
    <location>
        <position position="921"/>
    </location>
</feature>
<evidence type="ECO:0000256" key="6">
    <source>
        <dbReference type="SAM" id="MobiDB-lite"/>
    </source>
</evidence>
<dbReference type="Gene3D" id="3.90.180.10">
    <property type="entry name" value="Medium-chain alcohol dehydrogenases, catalytic domain"/>
    <property type="match status" value="1"/>
</dbReference>
<dbReference type="Pfam" id="PF13602">
    <property type="entry name" value="ADH_zinc_N_2"/>
    <property type="match status" value="1"/>
</dbReference>
<dbReference type="InterPro" id="IPR050091">
    <property type="entry name" value="PKS_NRPS_Biosynth_Enz"/>
</dbReference>
<evidence type="ECO:0000256" key="3">
    <source>
        <dbReference type="ARBA" id="ARBA00022679"/>
    </source>
</evidence>
<evidence type="ECO:0000256" key="5">
    <source>
        <dbReference type="PROSITE-ProRule" id="PRU01363"/>
    </source>
</evidence>
<dbReference type="Gene3D" id="3.40.47.10">
    <property type="match status" value="1"/>
</dbReference>
<feature type="region of interest" description="C-terminal hotdog fold" evidence="5">
    <location>
        <begin position="1035"/>
        <end position="1178"/>
    </location>
</feature>
<dbReference type="Proteomes" id="UP001197028">
    <property type="component" value="Unassembled WGS sequence"/>
</dbReference>
<dbReference type="Pfam" id="PF08240">
    <property type="entry name" value="ADH_N"/>
    <property type="match status" value="1"/>
</dbReference>
<dbReference type="Pfam" id="PF08659">
    <property type="entry name" value="KR"/>
    <property type="match status" value="1"/>
</dbReference>
<dbReference type="Gene3D" id="3.40.50.720">
    <property type="entry name" value="NAD(P)-binding Rossmann-like Domain"/>
    <property type="match status" value="3"/>
</dbReference>
<feature type="domain" description="Ketosynthase family 3 (KS3)" evidence="8">
    <location>
        <begin position="1"/>
        <end position="424"/>
    </location>
</feature>
<reference evidence="10 11" key="1">
    <citation type="journal article" date="2021" name="ISME J.">
        <title>Genomic evolution of the class Acidithiobacillia: deep-branching Proteobacteria living in extreme acidic conditions.</title>
        <authorList>
            <person name="Moya-Beltran A."/>
            <person name="Beard S."/>
            <person name="Rojas-Villalobos C."/>
            <person name="Issotta F."/>
            <person name="Gallardo Y."/>
            <person name="Ulloa R."/>
            <person name="Giaveno A."/>
            <person name="Degli Esposti M."/>
            <person name="Johnson D.B."/>
            <person name="Quatrini R."/>
        </authorList>
    </citation>
    <scope>NUCLEOTIDE SEQUENCE [LARGE SCALE GENOMIC DNA]</scope>
    <source>
        <strain evidence="10 11">ATCC 19703</strain>
    </source>
</reference>
<dbReference type="InterPro" id="IPR042104">
    <property type="entry name" value="PKS_dehydratase_sf"/>
</dbReference>
<keyword evidence="11" id="KW-1185">Reference proteome</keyword>
<dbReference type="EMBL" id="JABELD010000062">
    <property type="protein sequence ID" value="MBU2738834.1"/>
    <property type="molecule type" value="Genomic_DNA"/>
</dbReference>
<dbReference type="SMART" id="SM01294">
    <property type="entry name" value="PKS_PP_betabranch"/>
    <property type="match status" value="1"/>
</dbReference>
<evidence type="ECO:0000313" key="11">
    <source>
        <dbReference type="Proteomes" id="UP001197028"/>
    </source>
</evidence>
<dbReference type="Gene3D" id="3.30.70.3290">
    <property type="match status" value="1"/>
</dbReference>
<feature type="compositionally biased region" description="Low complexity" evidence="6">
    <location>
        <begin position="1023"/>
        <end position="1036"/>
    </location>
</feature>
<dbReference type="InterPro" id="IPR011032">
    <property type="entry name" value="GroES-like_sf"/>
</dbReference>
<dbReference type="PANTHER" id="PTHR43775">
    <property type="entry name" value="FATTY ACID SYNTHASE"/>
    <property type="match status" value="1"/>
</dbReference>
<dbReference type="Gene3D" id="3.40.366.10">
    <property type="entry name" value="Malonyl-Coenzyme A Acyl Carrier Protein, domain 2"/>
    <property type="match status" value="1"/>
</dbReference>
<evidence type="ECO:0000256" key="4">
    <source>
        <dbReference type="ARBA" id="ARBA00023268"/>
    </source>
</evidence>
<dbReference type="InterPro" id="IPR013968">
    <property type="entry name" value="PKS_KR"/>
</dbReference>
<dbReference type="InterPro" id="IPR016035">
    <property type="entry name" value="Acyl_Trfase/lysoPLipase"/>
</dbReference>
<dbReference type="InterPro" id="IPR014031">
    <property type="entry name" value="Ketoacyl_synth_C"/>
</dbReference>
<dbReference type="InterPro" id="IPR001227">
    <property type="entry name" value="Ac_transferase_dom_sf"/>
</dbReference>
<evidence type="ECO:0000259" key="9">
    <source>
        <dbReference type="PROSITE" id="PS52019"/>
    </source>
</evidence>
<comment type="caution">
    <text evidence="10">The sequence shown here is derived from an EMBL/GenBank/DDBJ whole genome shotgun (WGS) entry which is preliminary data.</text>
</comment>
<dbReference type="CDD" id="cd00833">
    <property type="entry name" value="PKS"/>
    <property type="match status" value="1"/>
</dbReference>
<dbReference type="Pfam" id="PF00550">
    <property type="entry name" value="PP-binding"/>
    <property type="match status" value="1"/>
</dbReference>
<dbReference type="SUPFAM" id="SSF52151">
    <property type="entry name" value="FabD/lysophospholipase-like"/>
    <property type="match status" value="1"/>
</dbReference>
<dbReference type="InterPro" id="IPR020806">
    <property type="entry name" value="PKS_PP-bd"/>
</dbReference>
<dbReference type="SMART" id="SM00829">
    <property type="entry name" value="PKS_ER"/>
    <property type="match status" value="1"/>
</dbReference>
<dbReference type="SMART" id="SM00827">
    <property type="entry name" value="PKS_AT"/>
    <property type="match status" value="1"/>
</dbReference>
<evidence type="ECO:0000256" key="1">
    <source>
        <dbReference type="ARBA" id="ARBA00022450"/>
    </source>
</evidence>
<dbReference type="InterPro" id="IPR049551">
    <property type="entry name" value="PKS_DH_C"/>
</dbReference>
<keyword evidence="2" id="KW-0597">Phosphoprotein</keyword>
<organism evidence="10 11">
    <name type="scientific">Acidithiobacillus concretivorus</name>
    <dbReference type="NCBI Taxonomy" id="3063952"/>
    <lineage>
        <taxon>Bacteria</taxon>
        <taxon>Pseudomonadati</taxon>
        <taxon>Pseudomonadota</taxon>
        <taxon>Acidithiobacillia</taxon>
        <taxon>Acidithiobacillales</taxon>
        <taxon>Acidithiobacillaceae</taxon>
        <taxon>Acidithiobacillus</taxon>
    </lineage>
</organism>
<dbReference type="SMART" id="SM00822">
    <property type="entry name" value="PKS_KR"/>
    <property type="match status" value="1"/>
</dbReference>